<sequence length="93" mass="10797">MRLIDFNLSTADLDRQLPLYWEHDHTLVPIQSLELTANQLILKPVKNSQPMLLDQFTTRTQQVSGQINLFVQTTTKAEPLFGYRLNEQRMLLG</sequence>
<keyword evidence="2" id="KW-1185">Reference proteome</keyword>
<comment type="caution">
    <text evidence="1">The sequence shown here is derived from an EMBL/GenBank/DDBJ whole genome shotgun (WGS) entry which is preliminary data.</text>
</comment>
<dbReference type="Proteomes" id="UP000050920">
    <property type="component" value="Unassembled WGS sequence"/>
</dbReference>
<accession>A0A0R2NWF1</accession>
<evidence type="ECO:0000313" key="2">
    <source>
        <dbReference type="Proteomes" id="UP000050920"/>
    </source>
</evidence>
<gene>
    <name evidence="1" type="ORF">DY78_GL000088</name>
</gene>
<proteinExistence type="predicted"/>
<organism evidence="1 2">
    <name type="scientific">Lactiplantibacillus fabifermentans DSM 21115</name>
    <dbReference type="NCBI Taxonomy" id="1413187"/>
    <lineage>
        <taxon>Bacteria</taxon>
        <taxon>Bacillati</taxon>
        <taxon>Bacillota</taxon>
        <taxon>Bacilli</taxon>
        <taxon>Lactobacillales</taxon>
        <taxon>Lactobacillaceae</taxon>
        <taxon>Lactiplantibacillus</taxon>
    </lineage>
</organism>
<reference evidence="1 2" key="1">
    <citation type="journal article" date="2015" name="Genome Announc.">
        <title>Expanding the biotechnology potential of lactobacilli through comparative genomics of 213 strains and associated genera.</title>
        <authorList>
            <person name="Sun Z."/>
            <person name="Harris H.M."/>
            <person name="McCann A."/>
            <person name="Guo C."/>
            <person name="Argimon S."/>
            <person name="Zhang W."/>
            <person name="Yang X."/>
            <person name="Jeffery I.B."/>
            <person name="Cooney J.C."/>
            <person name="Kagawa T.F."/>
            <person name="Liu W."/>
            <person name="Song Y."/>
            <person name="Salvetti E."/>
            <person name="Wrobel A."/>
            <person name="Rasinkangas P."/>
            <person name="Parkhill J."/>
            <person name="Rea M.C."/>
            <person name="O'Sullivan O."/>
            <person name="Ritari J."/>
            <person name="Douillard F.P."/>
            <person name="Paul Ross R."/>
            <person name="Yang R."/>
            <person name="Briner A.E."/>
            <person name="Felis G.E."/>
            <person name="de Vos W.M."/>
            <person name="Barrangou R."/>
            <person name="Klaenhammer T.R."/>
            <person name="Caufield P.W."/>
            <person name="Cui Y."/>
            <person name="Zhang H."/>
            <person name="O'Toole P.W."/>
        </authorList>
    </citation>
    <scope>NUCLEOTIDE SEQUENCE [LARGE SCALE GENOMIC DNA]</scope>
    <source>
        <strain evidence="1 2">DSM 21115</strain>
    </source>
</reference>
<evidence type="ECO:0000313" key="1">
    <source>
        <dbReference type="EMBL" id="KRO27338.1"/>
    </source>
</evidence>
<name>A0A0R2NWF1_9LACO</name>
<dbReference type="AlphaFoldDB" id="A0A0R2NWF1"/>
<protein>
    <submittedName>
        <fullName evidence="1">Uncharacterized protein</fullName>
    </submittedName>
</protein>
<dbReference type="EMBL" id="AYGX02000081">
    <property type="protein sequence ID" value="KRO27338.1"/>
    <property type="molecule type" value="Genomic_DNA"/>
</dbReference>
<dbReference type="RefSeq" id="WP_024624641.1">
    <property type="nucleotide sequence ID" value="NZ_AYGX02000081.1"/>
</dbReference>